<accession>A0ABS6LJ65</accession>
<dbReference type="Gene3D" id="1.25.40.10">
    <property type="entry name" value="Tetratricopeptide repeat domain"/>
    <property type="match status" value="1"/>
</dbReference>
<comment type="caution">
    <text evidence="1">The sequence shown here is derived from an EMBL/GenBank/DDBJ whole genome shotgun (WGS) entry which is preliminary data.</text>
</comment>
<dbReference type="Proteomes" id="UP000739284">
    <property type="component" value="Unassembled WGS sequence"/>
</dbReference>
<sequence length="161" mass="18332">MFPTLSSSISYLSEWEDIIDEGNVAYECLQNEEALALYQKALVLAQDMVARKLWLIDSETVGYVMLKIFESSLAALIVTHNNLANLYIRLGDMEMAKVSLLRSHTAMFQLLTEGSLNEEMLSIAERHYQRLQEDMIIFLRENPSSSENAPSLSFPPPPMFH</sequence>
<reference evidence="1 2" key="1">
    <citation type="submission" date="2021-03" db="EMBL/GenBank/DDBJ databases">
        <title>Five novel Rahnella species.</title>
        <authorList>
            <person name="Brady C."/>
            <person name="Asselin J."/>
            <person name="Beer S."/>
            <person name="Bruberg M.B."/>
            <person name="Crampton B."/>
            <person name="Venter S."/>
            <person name="Arnold D."/>
            <person name="Denman S."/>
        </authorList>
    </citation>
    <scope>NUCLEOTIDE SEQUENCE [LARGE SCALE GENOMIC DNA]</scope>
    <source>
        <strain evidence="1 2">FRB 231</strain>
    </source>
</reference>
<evidence type="ECO:0008006" key="3">
    <source>
        <dbReference type="Google" id="ProtNLM"/>
    </source>
</evidence>
<organism evidence="1 2">
    <name type="scientific">Rahnella ecdela</name>
    <dbReference type="NCBI Taxonomy" id="2816250"/>
    <lineage>
        <taxon>Bacteria</taxon>
        <taxon>Pseudomonadati</taxon>
        <taxon>Pseudomonadota</taxon>
        <taxon>Gammaproteobacteria</taxon>
        <taxon>Enterobacterales</taxon>
        <taxon>Yersiniaceae</taxon>
        <taxon>Rahnella</taxon>
    </lineage>
</organism>
<name>A0ABS6LJ65_9GAMM</name>
<dbReference type="EMBL" id="JAFMOY010000130">
    <property type="protein sequence ID" value="MBU9846737.1"/>
    <property type="molecule type" value="Genomic_DNA"/>
</dbReference>
<evidence type="ECO:0000313" key="2">
    <source>
        <dbReference type="Proteomes" id="UP000739284"/>
    </source>
</evidence>
<gene>
    <name evidence="1" type="ORF">J1784_17195</name>
</gene>
<protein>
    <recommendedName>
        <fullName evidence="3">Tetratricopeptide repeat protein</fullName>
    </recommendedName>
</protein>
<dbReference type="InterPro" id="IPR011990">
    <property type="entry name" value="TPR-like_helical_dom_sf"/>
</dbReference>
<dbReference type="RefSeq" id="WP_120509490.1">
    <property type="nucleotide sequence ID" value="NZ_JAFMOY010000130.1"/>
</dbReference>
<proteinExistence type="predicted"/>
<dbReference type="SUPFAM" id="SSF48452">
    <property type="entry name" value="TPR-like"/>
    <property type="match status" value="1"/>
</dbReference>
<evidence type="ECO:0000313" key="1">
    <source>
        <dbReference type="EMBL" id="MBU9846737.1"/>
    </source>
</evidence>
<keyword evidence="2" id="KW-1185">Reference proteome</keyword>